<name>A0AAN9Y8A7_9HEMI</name>
<protein>
    <submittedName>
        <fullName evidence="1">Uncharacterized protein</fullName>
    </submittedName>
</protein>
<sequence length="142" mass="16502">MWQFPWTTLWSKSEVLIRTKKKTYSLDNMEELFNDLGSPEGWEMYKNLEPFMTNLEDPGVPVYCIYGVGFKTVESIYYSGSILDSFTKAKCGNGDGIVNLRSFEVCKQWKNAEVKPFWGVNHFTIQSNSRVIEYIIEQINKS</sequence>
<dbReference type="AlphaFoldDB" id="A0AAN9Y8A7"/>
<keyword evidence="2" id="KW-1185">Reference proteome</keyword>
<evidence type="ECO:0000313" key="2">
    <source>
        <dbReference type="Proteomes" id="UP001367676"/>
    </source>
</evidence>
<dbReference type="PANTHER" id="PTHR11440">
    <property type="entry name" value="LECITHIN-CHOLESTEROL ACYLTRANSFERASE-RELATED"/>
    <property type="match status" value="1"/>
</dbReference>
<reference evidence="1 2" key="1">
    <citation type="submission" date="2024-03" db="EMBL/GenBank/DDBJ databases">
        <title>Adaptation during the transition from Ophiocordyceps entomopathogen to insect associate is accompanied by gene loss and intensified selection.</title>
        <authorList>
            <person name="Ward C.M."/>
            <person name="Onetto C.A."/>
            <person name="Borneman A.R."/>
        </authorList>
    </citation>
    <scope>NUCLEOTIDE SEQUENCE [LARGE SCALE GENOMIC DNA]</scope>
    <source>
        <strain evidence="1">AWRI1</strain>
        <tissue evidence="1">Single Adult Female</tissue>
    </source>
</reference>
<dbReference type="GO" id="GO:0008374">
    <property type="term" value="F:O-acyltransferase activity"/>
    <property type="evidence" value="ECO:0007669"/>
    <property type="project" value="InterPro"/>
</dbReference>
<dbReference type="InterPro" id="IPR029058">
    <property type="entry name" value="AB_hydrolase_fold"/>
</dbReference>
<dbReference type="Pfam" id="PF02450">
    <property type="entry name" value="LCAT"/>
    <property type="match status" value="1"/>
</dbReference>
<comment type="caution">
    <text evidence="1">The sequence shown here is derived from an EMBL/GenBank/DDBJ whole genome shotgun (WGS) entry which is preliminary data.</text>
</comment>
<dbReference type="GO" id="GO:0006629">
    <property type="term" value="P:lipid metabolic process"/>
    <property type="evidence" value="ECO:0007669"/>
    <property type="project" value="InterPro"/>
</dbReference>
<dbReference type="SUPFAM" id="SSF53474">
    <property type="entry name" value="alpha/beta-Hydrolases"/>
    <property type="match status" value="1"/>
</dbReference>
<proteinExistence type="predicted"/>
<dbReference type="EMBL" id="JBBCAQ010000010">
    <property type="protein sequence ID" value="KAK7601457.1"/>
    <property type="molecule type" value="Genomic_DNA"/>
</dbReference>
<accession>A0AAN9Y8A7</accession>
<gene>
    <name evidence="1" type="ORF">V9T40_008898</name>
</gene>
<organism evidence="1 2">
    <name type="scientific">Parthenolecanium corni</name>
    <dbReference type="NCBI Taxonomy" id="536013"/>
    <lineage>
        <taxon>Eukaryota</taxon>
        <taxon>Metazoa</taxon>
        <taxon>Ecdysozoa</taxon>
        <taxon>Arthropoda</taxon>
        <taxon>Hexapoda</taxon>
        <taxon>Insecta</taxon>
        <taxon>Pterygota</taxon>
        <taxon>Neoptera</taxon>
        <taxon>Paraneoptera</taxon>
        <taxon>Hemiptera</taxon>
        <taxon>Sternorrhyncha</taxon>
        <taxon>Coccoidea</taxon>
        <taxon>Coccidae</taxon>
        <taxon>Parthenolecanium</taxon>
    </lineage>
</organism>
<dbReference type="Gene3D" id="3.40.50.1820">
    <property type="entry name" value="alpha/beta hydrolase"/>
    <property type="match status" value="1"/>
</dbReference>
<dbReference type="InterPro" id="IPR003386">
    <property type="entry name" value="LACT/PDAT_acylTrfase"/>
</dbReference>
<dbReference type="Proteomes" id="UP001367676">
    <property type="component" value="Unassembled WGS sequence"/>
</dbReference>
<evidence type="ECO:0000313" key="1">
    <source>
        <dbReference type="EMBL" id="KAK7601457.1"/>
    </source>
</evidence>